<keyword evidence="2" id="KW-1185">Reference proteome</keyword>
<protein>
    <recommendedName>
        <fullName evidence="3">CopG family transcriptional regulator</fullName>
    </recommendedName>
</protein>
<evidence type="ECO:0008006" key="3">
    <source>
        <dbReference type="Google" id="ProtNLM"/>
    </source>
</evidence>
<gene>
    <name evidence="1" type="ORF">P4S50_09030</name>
</gene>
<evidence type="ECO:0000313" key="1">
    <source>
        <dbReference type="EMBL" id="WFD12210.1"/>
    </source>
</evidence>
<accession>A0ABY8EL96</accession>
<dbReference type="EMBL" id="CP120733">
    <property type="protein sequence ID" value="WFD12210.1"/>
    <property type="molecule type" value="Genomic_DNA"/>
</dbReference>
<name>A0ABY8EL96_9FIRM</name>
<dbReference type="RefSeq" id="WP_277734523.1">
    <property type="nucleotide sequence ID" value="NZ_CP120733.1"/>
</dbReference>
<organism evidence="1 2">
    <name type="scientific">Tepidibacter hydrothermalis</name>
    <dbReference type="NCBI Taxonomy" id="3036126"/>
    <lineage>
        <taxon>Bacteria</taxon>
        <taxon>Bacillati</taxon>
        <taxon>Bacillota</taxon>
        <taxon>Clostridia</taxon>
        <taxon>Peptostreptococcales</taxon>
        <taxon>Peptostreptococcaceae</taxon>
        <taxon>Tepidibacter</taxon>
    </lineage>
</organism>
<evidence type="ECO:0000313" key="2">
    <source>
        <dbReference type="Proteomes" id="UP001222800"/>
    </source>
</evidence>
<sequence length="67" mass="7756">MARKTKSADVETVESVEVMTFSKEKIISAKKYSNRKDILNELLEDGKEYSFDQVDTLMDDYMKGKVK</sequence>
<proteinExistence type="predicted"/>
<dbReference type="Proteomes" id="UP001222800">
    <property type="component" value="Chromosome"/>
</dbReference>
<reference evidence="1 2" key="1">
    <citation type="submission" date="2023-03" db="EMBL/GenBank/DDBJ databases">
        <title>Complete genome sequence of Tepidibacter sp. SWIR-1, isolated from a deep-sea hydrothermal vent.</title>
        <authorList>
            <person name="Li X."/>
        </authorList>
    </citation>
    <scope>NUCLEOTIDE SEQUENCE [LARGE SCALE GENOMIC DNA]</scope>
    <source>
        <strain evidence="1 2">SWIR-1</strain>
    </source>
</reference>